<name>A0ABP0SS92_9DINO</name>
<dbReference type="Proteomes" id="UP001642484">
    <property type="component" value="Unassembled WGS sequence"/>
</dbReference>
<reference evidence="2 3" key="1">
    <citation type="submission" date="2024-02" db="EMBL/GenBank/DDBJ databases">
        <authorList>
            <person name="Chen Y."/>
            <person name="Shah S."/>
            <person name="Dougan E. K."/>
            <person name="Thang M."/>
            <person name="Chan C."/>
        </authorList>
    </citation>
    <scope>NUCLEOTIDE SEQUENCE [LARGE SCALE GENOMIC DNA]</scope>
</reference>
<protein>
    <submittedName>
        <fullName evidence="2">Uncharacterized protein</fullName>
    </submittedName>
</protein>
<feature type="compositionally biased region" description="Basic and acidic residues" evidence="1">
    <location>
        <begin position="245"/>
        <end position="261"/>
    </location>
</feature>
<evidence type="ECO:0000313" key="3">
    <source>
        <dbReference type="Proteomes" id="UP001642484"/>
    </source>
</evidence>
<dbReference type="EMBL" id="CAXAMN010028139">
    <property type="protein sequence ID" value="CAK9115301.1"/>
    <property type="molecule type" value="Genomic_DNA"/>
</dbReference>
<proteinExistence type="predicted"/>
<evidence type="ECO:0000313" key="2">
    <source>
        <dbReference type="EMBL" id="CAK9115301.1"/>
    </source>
</evidence>
<sequence>MGEELPEEPAEPGGHPEQHALPLPACFGDVRWRNDQVAPVEWGMSLQQFNDFVAACRATDYWPVAAQKGHVNLYEVVEFFVKPWTRRTGCSVALRMNSAPARAELMVSHSWQECMDQCSEALGKFCARHKQIASSLAVALWFCAFAQYQPGSEPGDRGPTVAEQLALDPFGSVIRSLRDGLGMVVVQTSMGDVYSRLWCVYEISEAVSSQAFLPPAPPWRPNRATQRDGAAARRREWAKPAEGAESGRSEVNRKTGHGDIPRELGRLQCNLQQLVQTMAQEKNNASLCSLAKQLVTSCTPAVAPLTVEALLCLRSGGSELEKGLKSFKCFQDLDVTFALSLATGTFDSYVKAAPAAQPPDCVSYNTQGACCPSLACYKDLPLGVKIYVTILLLLAMRGGVRMITEARSQAVRE</sequence>
<feature type="region of interest" description="Disordered" evidence="1">
    <location>
        <begin position="212"/>
        <end position="261"/>
    </location>
</feature>
<gene>
    <name evidence="2" type="ORF">CCMP2556_LOCUS53290</name>
</gene>
<evidence type="ECO:0000256" key="1">
    <source>
        <dbReference type="SAM" id="MobiDB-lite"/>
    </source>
</evidence>
<organism evidence="2 3">
    <name type="scientific">Durusdinium trenchii</name>
    <dbReference type="NCBI Taxonomy" id="1381693"/>
    <lineage>
        <taxon>Eukaryota</taxon>
        <taxon>Sar</taxon>
        <taxon>Alveolata</taxon>
        <taxon>Dinophyceae</taxon>
        <taxon>Suessiales</taxon>
        <taxon>Symbiodiniaceae</taxon>
        <taxon>Durusdinium</taxon>
    </lineage>
</organism>
<feature type="compositionally biased region" description="Basic and acidic residues" evidence="1">
    <location>
        <begin position="230"/>
        <end position="239"/>
    </location>
</feature>
<accession>A0ABP0SS92</accession>
<comment type="caution">
    <text evidence="2">The sequence shown here is derived from an EMBL/GenBank/DDBJ whole genome shotgun (WGS) entry which is preliminary data.</text>
</comment>
<keyword evidence="3" id="KW-1185">Reference proteome</keyword>